<organism evidence="4 5">
    <name type="scientific">Chelatococcus composti</name>
    <dbReference type="NCBI Taxonomy" id="1743235"/>
    <lineage>
        <taxon>Bacteria</taxon>
        <taxon>Pseudomonadati</taxon>
        <taxon>Pseudomonadota</taxon>
        <taxon>Alphaproteobacteria</taxon>
        <taxon>Hyphomicrobiales</taxon>
        <taxon>Chelatococcaceae</taxon>
        <taxon>Chelatococcus</taxon>
    </lineage>
</organism>
<dbReference type="EMBL" id="JACHEH010000005">
    <property type="protein sequence ID" value="MBB6168709.1"/>
    <property type="molecule type" value="Genomic_DNA"/>
</dbReference>
<dbReference type="Gene3D" id="3.40.1190.20">
    <property type="match status" value="1"/>
</dbReference>
<protein>
    <submittedName>
        <fullName evidence="4">Sulfofructose kinase</fullName>
        <ecNumber evidence="4">2.7.1.184</ecNumber>
    </submittedName>
</protein>
<evidence type="ECO:0000313" key="4">
    <source>
        <dbReference type="EMBL" id="MBB6168709.1"/>
    </source>
</evidence>
<dbReference type="PANTHER" id="PTHR10584:SF157">
    <property type="entry name" value="SULFOFRUCTOSE KINASE"/>
    <property type="match status" value="1"/>
</dbReference>
<evidence type="ECO:0000259" key="3">
    <source>
        <dbReference type="Pfam" id="PF00294"/>
    </source>
</evidence>
<dbReference type="GO" id="GO:0061594">
    <property type="term" value="F:6-deoxy-6-sulfofructose kinase activity"/>
    <property type="evidence" value="ECO:0007669"/>
    <property type="project" value="UniProtKB-EC"/>
</dbReference>
<name>A0A841KHH6_9HYPH</name>
<dbReference type="InterPro" id="IPR029056">
    <property type="entry name" value="Ribokinase-like"/>
</dbReference>
<dbReference type="Proteomes" id="UP000588017">
    <property type="component" value="Unassembled WGS sequence"/>
</dbReference>
<gene>
    <name evidence="4" type="ORF">HNQ73_002346</name>
</gene>
<dbReference type="PRINTS" id="PR00990">
    <property type="entry name" value="RIBOKINASE"/>
</dbReference>
<feature type="domain" description="Carbohydrate kinase PfkB" evidence="3">
    <location>
        <begin position="22"/>
        <end position="294"/>
    </location>
</feature>
<dbReference type="EC" id="2.7.1.184" evidence="4"/>
<accession>A0A841KHH6</accession>
<dbReference type="AlphaFoldDB" id="A0A841KHH6"/>
<dbReference type="GO" id="GO:0016301">
    <property type="term" value="F:kinase activity"/>
    <property type="evidence" value="ECO:0007669"/>
    <property type="project" value="UniProtKB-KW"/>
</dbReference>
<dbReference type="PANTHER" id="PTHR10584">
    <property type="entry name" value="SUGAR KINASE"/>
    <property type="match status" value="1"/>
</dbReference>
<dbReference type="InterPro" id="IPR002139">
    <property type="entry name" value="Ribo/fructo_kinase"/>
</dbReference>
<dbReference type="GO" id="GO:0005829">
    <property type="term" value="C:cytosol"/>
    <property type="evidence" value="ECO:0007669"/>
    <property type="project" value="TreeGrafter"/>
</dbReference>
<dbReference type="GO" id="GO:0006796">
    <property type="term" value="P:phosphate-containing compound metabolic process"/>
    <property type="evidence" value="ECO:0007669"/>
    <property type="project" value="UniProtKB-ARBA"/>
</dbReference>
<keyword evidence="2 4" id="KW-0418">Kinase</keyword>
<keyword evidence="1 4" id="KW-0808">Transferase</keyword>
<dbReference type="InterPro" id="IPR011611">
    <property type="entry name" value="PfkB_dom"/>
</dbReference>
<sequence>MSGTEKAAGRGGSRGELKRAMGRIVCVGNLVHDEVFRVGELPASGIKTGVIDYETRFGGPAATAAVAIARLGGHAAYWGRVGQDDAGRDALRQMRECGVDCSGVAQLPAGRTLRAIVLVDARGERSIVSDRRSLATDPSVLPDDPLDDTAAVLVDSRWPAAAEVVLDRAGRRHIPTVFDADGGLAADGERLLAKAGHVVFSSEGLRDYAGDGPAEHLLRRCARAAPDHIFAVTLGAEGSLWLVDGDLVHVPAFRIPMADTTGCGDVFHGAYALALSEGMAPIAAARFAAAAAAIKGARGRGWDGMPDRAAVLGLLAEGEQTPAAEVVRA</sequence>
<comment type="caution">
    <text evidence="4">The sequence shown here is derived from an EMBL/GenBank/DDBJ whole genome shotgun (WGS) entry which is preliminary data.</text>
</comment>
<dbReference type="SUPFAM" id="SSF53613">
    <property type="entry name" value="Ribokinase-like"/>
    <property type="match status" value="1"/>
</dbReference>
<evidence type="ECO:0000256" key="1">
    <source>
        <dbReference type="ARBA" id="ARBA00022679"/>
    </source>
</evidence>
<dbReference type="Pfam" id="PF00294">
    <property type="entry name" value="PfkB"/>
    <property type="match status" value="1"/>
</dbReference>
<reference evidence="4 5" key="1">
    <citation type="submission" date="2020-08" db="EMBL/GenBank/DDBJ databases">
        <title>Genomic Encyclopedia of Type Strains, Phase IV (KMG-IV): sequencing the most valuable type-strain genomes for metagenomic binning, comparative biology and taxonomic classification.</title>
        <authorList>
            <person name="Goeker M."/>
        </authorList>
    </citation>
    <scope>NUCLEOTIDE SEQUENCE [LARGE SCALE GENOMIC DNA]</scope>
    <source>
        <strain evidence="4 5">DSM 101465</strain>
    </source>
</reference>
<evidence type="ECO:0000256" key="2">
    <source>
        <dbReference type="ARBA" id="ARBA00022777"/>
    </source>
</evidence>
<proteinExistence type="predicted"/>
<evidence type="ECO:0000313" key="5">
    <source>
        <dbReference type="Proteomes" id="UP000588017"/>
    </source>
</evidence>
<dbReference type="RefSeq" id="WP_183335042.1">
    <property type="nucleotide sequence ID" value="NZ_BMHX01000005.1"/>
</dbReference>
<keyword evidence="5" id="KW-1185">Reference proteome</keyword>